<dbReference type="EMBL" id="JAACJN010000043">
    <property type="protein sequence ID" value="KAF5384566.1"/>
    <property type="molecule type" value="Genomic_DNA"/>
</dbReference>
<evidence type="ECO:0000256" key="1">
    <source>
        <dbReference type="SAM" id="Phobius"/>
    </source>
</evidence>
<keyword evidence="1" id="KW-0472">Membrane</keyword>
<evidence type="ECO:0000313" key="3">
    <source>
        <dbReference type="Proteomes" id="UP000518752"/>
    </source>
</evidence>
<dbReference type="AlphaFoldDB" id="A0A8H5HK42"/>
<evidence type="ECO:0000313" key="2">
    <source>
        <dbReference type="EMBL" id="KAF5384566.1"/>
    </source>
</evidence>
<reference evidence="2 3" key="1">
    <citation type="journal article" date="2020" name="ISME J.">
        <title>Uncovering the hidden diversity of litter-decomposition mechanisms in mushroom-forming fungi.</title>
        <authorList>
            <person name="Floudas D."/>
            <person name="Bentzer J."/>
            <person name="Ahren D."/>
            <person name="Johansson T."/>
            <person name="Persson P."/>
            <person name="Tunlid A."/>
        </authorList>
    </citation>
    <scope>NUCLEOTIDE SEQUENCE [LARGE SCALE GENOMIC DNA]</scope>
    <source>
        <strain evidence="2 3">CBS 406.79</strain>
    </source>
</reference>
<gene>
    <name evidence="2" type="ORF">D9757_006481</name>
</gene>
<protein>
    <submittedName>
        <fullName evidence="2">Uncharacterized protein</fullName>
    </submittedName>
</protein>
<keyword evidence="1" id="KW-1133">Transmembrane helix</keyword>
<comment type="caution">
    <text evidence="2">The sequence shown here is derived from an EMBL/GenBank/DDBJ whole genome shotgun (WGS) entry which is preliminary data.</text>
</comment>
<accession>A0A8H5HK42</accession>
<feature type="transmembrane region" description="Helical" evidence="1">
    <location>
        <begin position="6"/>
        <end position="26"/>
    </location>
</feature>
<dbReference type="OrthoDB" id="10051892at2759"/>
<organism evidence="2 3">
    <name type="scientific">Collybiopsis confluens</name>
    <dbReference type="NCBI Taxonomy" id="2823264"/>
    <lineage>
        <taxon>Eukaryota</taxon>
        <taxon>Fungi</taxon>
        <taxon>Dikarya</taxon>
        <taxon>Basidiomycota</taxon>
        <taxon>Agaricomycotina</taxon>
        <taxon>Agaricomycetes</taxon>
        <taxon>Agaricomycetidae</taxon>
        <taxon>Agaricales</taxon>
        <taxon>Marasmiineae</taxon>
        <taxon>Omphalotaceae</taxon>
        <taxon>Collybiopsis</taxon>
    </lineage>
</organism>
<dbReference type="InterPro" id="IPR036188">
    <property type="entry name" value="FAD/NAD-bd_sf"/>
</dbReference>
<dbReference type="Proteomes" id="UP000518752">
    <property type="component" value="Unassembled WGS sequence"/>
</dbReference>
<dbReference type="SUPFAM" id="SSF51905">
    <property type="entry name" value="FAD/NAD(P)-binding domain"/>
    <property type="match status" value="1"/>
</dbReference>
<proteinExistence type="predicted"/>
<keyword evidence="1" id="KW-0812">Transmembrane</keyword>
<name>A0A8H5HK42_9AGAR</name>
<keyword evidence="3" id="KW-1185">Reference proteome</keyword>
<sequence>MYSTLAAIFIGLPALYTTLWLAWLLLRSQVLSRYTGIPVIQNLGDAQPLKKKLKGTAVVCGGSIAGLLAARVCHDLFENVLIIEPEAWLNTEDGMRRFSWEQTGRRSRVMQYYSVQGLQVLCYHGLSKLFPDLEKECNYSGIVVASAEPTAAIAGVPLRRPAPEGKALPYSMEASRAAFETLIRQVRIHFALSDIRYKHHYKASVTGIVLRSDDPSRIGKVLVRQSVSQSSRSLEIDVSLVIDCTGITRAGSKWLAQAGYGTADAYPKGKLPLKDLKISLDQKLHYYTLICDVPPSVLKKMPFPGNIDRERSVYAFLEDKLSEANGRRIFSLNKWEGPRVSLFVGQYKESLKVEYPSFTSIRSLLHDLVGTAPVPEWVFQCVDILEEAQVEINYSHVRIPPSTYIRYHQGINLPSNFVASGDSIMSVDPLFGQGATKALLGAVSIRTVLSKLGYPETIPGNFSELYFKEQHDRTHQYWQGTRMIAYGHPFTIPIPGDDLKAGTFIRWYSGKLRSLAVKDMAASSAIWNSTMGFGTPVDIFHPALLIKTFWRLIYDS</sequence>